<name>A0A8S0X0E2_CYCAE</name>
<reference evidence="2 3" key="1">
    <citation type="submission" date="2020-01" db="EMBL/GenBank/DDBJ databases">
        <authorList>
            <person name="Gupta K D."/>
        </authorList>
    </citation>
    <scope>NUCLEOTIDE SEQUENCE [LARGE SCALE GENOMIC DNA]</scope>
</reference>
<dbReference type="OrthoDB" id="3543113at2759"/>
<dbReference type="Proteomes" id="UP000467700">
    <property type="component" value="Unassembled WGS sequence"/>
</dbReference>
<evidence type="ECO:0000313" key="3">
    <source>
        <dbReference type="Proteomes" id="UP000467700"/>
    </source>
</evidence>
<dbReference type="SUPFAM" id="SSF52047">
    <property type="entry name" value="RNI-like"/>
    <property type="match status" value="1"/>
</dbReference>
<dbReference type="InterPro" id="IPR032675">
    <property type="entry name" value="LRR_dom_sf"/>
</dbReference>
<gene>
    <name evidence="2" type="ORF">AAE3_LOCUS5602</name>
</gene>
<dbReference type="AlphaFoldDB" id="A0A8S0X0E2"/>
<accession>A0A8S0X0E2</accession>
<keyword evidence="3" id="KW-1185">Reference proteome</keyword>
<feature type="compositionally biased region" description="Pro residues" evidence="1">
    <location>
        <begin position="32"/>
        <end position="42"/>
    </location>
</feature>
<protein>
    <submittedName>
        <fullName evidence="2">Uncharacterized protein</fullName>
    </submittedName>
</protein>
<evidence type="ECO:0000313" key="2">
    <source>
        <dbReference type="EMBL" id="CAA7263398.1"/>
    </source>
</evidence>
<feature type="region of interest" description="Disordered" evidence="1">
    <location>
        <begin position="1"/>
        <end position="45"/>
    </location>
</feature>
<evidence type="ECO:0000256" key="1">
    <source>
        <dbReference type="SAM" id="MobiDB-lite"/>
    </source>
</evidence>
<comment type="caution">
    <text evidence="2">The sequence shown here is derived from an EMBL/GenBank/DDBJ whole genome shotgun (WGS) entry which is preliminary data.</text>
</comment>
<dbReference type="EMBL" id="CACVBS010000039">
    <property type="protein sequence ID" value="CAA7263398.1"/>
    <property type="molecule type" value="Genomic_DNA"/>
</dbReference>
<feature type="region of interest" description="Disordered" evidence="1">
    <location>
        <begin position="310"/>
        <end position="341"/>
    </location>
</feature>
<proteinExistence type="predicted"/>
<sequence>MKRKPAKSSVFANSESSGPFADNLWSAEESSPAPPETEPIAPPKNTESALKQVIGTRDIMSNVFQHIASNLLSDSDEQMFTSRRSLFLAAQTCRAFVEPALDSLWAVIPSLVPLLSLLPSLKRVNDKLVLGCVAPKDWEQFDLHARRVRIILMKKPHPAVSPYVYLRIPHHKTTDLLPGLKEVRIAHLDDYRIDLSGLFTILTSNIRLVELNKNAVQDGEFLGTFLSSVVVKIRQLHEIILRGDAAIENEINSIIQLKDLKTVELLLPNVFLSTAFLQGLGNFEDLRNLTLDTGKRPAVSLFGPSASTNANYSSRRNVSGKGRRKESKYEEGLTPSSPSASRTVAQPLFVNLRQLHLVGNLESLARTMKYMKLNSLTSFNIEERQDGQSQWATSLWRHCFDVLSSTAAHSLKTIKITHSADTYSSHRLSASLIAPLLQIKNMESLEITTTTMSLDDAELQQILGAFTNLKLLILPARCHDSSPTLRPLFRPLEICPALQEVSLCVGDTHNYADVEIPRGDGHQALRKLRISSSFGSLTDTQVIRLARLFDRAFPNLEIIEGYGPQEYNESWKRVQEFRQAVQEIRRELE</sequence>
<dbReference type="Gene3D" id="3.80.10.10">
    <property type="entry name" value="Ribonuclease Inhibitor"/>
    <property type="match status" value="1"/>
</dbReference>
<organism evidence="2 3">
    <name type="scientific">Cyclocybe aegerita</name>
    <name type="common">Black poplar mushroom</name>
    <name type="synonym">Agrocybe aegerita</name>
    <dbReference type="NCBI Taxonomy" id="1973307"/>
    <lineage>
        <taxon>Eukaryota</taxon>
        <taxon>Fungi</taxon>
        <taxon>Dikarya</taxon>
        <taxon>Basidiomycota</taxon>
        <taxon>Agaricomycotina</taxon>
        <taxon>Agaricomycetes</taxon>
        <taxon>Agaricomycetidae</taxon>
        <taxon>Agaricales</taxon>
        <taxon>Agaricineae</taxon>
        <taxon>Bolbitiaceae</taxon>
        <taxon>Cyclocybe</taxon>
    </lineage>
</organism>